<sequence>MRTATVIWEARIRVESREGEIIEIERRLPPWGTGGEGVEGKELPSGSIVVVSRATTVSPFAPTTPLHLRTSPQNTLSSPLFSTIDRTNSKTNRKTVITHLDTTTSNNKKVTVSETGDASIRTYLKSMATHELLRASEEIVLARQIRILLQWEEIREGLESNLERPPSYLEWCNAINESRAKEKEFESEESAIGAPQTSTGNQVAEASPPLLPDVIDVPLLKKQVRKSKKAKRAMIESNLRLVVSIAKRYQHRGLSFQDLCQEGTLGLMKATEKFDPDKGFRLSTYATWWIKQSIMRAIADQSRTIRLPVHVHDQLNAIKKTTRELSNTLGRTPTDDELATAMGLTVDKLRFLASASKPAISFEAPKNVGRKGSSAGLGGNGGEVTLLDSIKDVGPSPNDLTESAMLKDDVEKLLCTLSEREQQVVKMRFGLDDGKAKTLEEIGNVFSVTRERIRQIEARALHKLRQPYRNHKLKEYLETE</sequence>
<keyword evidence="3" id="KW-0731">Sigma factor</keyword>
<dbReference type="InterPro" id="IPR007627">
    <property type="entry name" value="RNA_pol_sigma70_r2"/>
</dbReference>
<dbReference type="Gene3D" id="1.10.10.10">
    <property type="entry name" value="Winged helix-like DNA-binding domain superfamily/Winged helix DNA-binding domain"/>
    <property type="match status" value="2"/>
</dbReference>
<dbReference type="InterPro" id="IPR007630">
    <property type="entry name" value="RNA_pol_sigma70_r4"/>
</dbReference>
<reference evidence="8" key="1">
    <citation type="submission" date="2022-07" db="EMBL/GenBank/DDBJ databases">
        <title>Genome analysis of Parmales, a sister group of diatoms, reveals the evolutionary specialization of diatoms from phago-mixotrophs to photoautotrophs.</title>
        <authorList>
            <person name="Ban H."/>
            <person name="Sato S."/>
            <person name="Yoshikawa S."/>
            <person name="Kazumasa Y."/>
            <person name="Nakamura Y."/>
            <person name="Ichinomiya M."/>
            <person name="Saitoh K."/>
            <person name="Sato N."/>
            <person name="Blanc-Mathieu R."/>
            <person name="Endo H."/>
            <person name="Kuwata A."/>
            <person name="Ogata H."/>
        </authorList>
    </citation>
    <scope>NUCLEOTIDE SEQUENCE</scope>
</reference>
<dbReference type="EMBL" id="BRXZ01001899">
    <property type="protein sequence ID" value="GMH49238.1"/>
    <property type="molecule type" value="Genomic_DNA"/>
</dbReference>
<dbReference type="NCBIfam" id="TIGR02937">
    <property type="entry name" value="sigma70-ECF"/>
    <property type="match status" value="1"/>
</dbReference>
<evidence type="ECO:0000313" key="8">
    <source>
        <dbReference type="EMBL" id="GMH49238.1"/>
    </source>
</evidence>
<feature type="compositionally biased region" description="Polar residues" evidence="6">
    <location>
        <begin position="195"/>
        <end position="204"/>
    </location>
</feature>
<dbReference type="InterPro" id="IPR013325">
    <property type="entry name" value="RNA_pol_sigma_r2"/>
</dbReference>
<evidence type="ECO:0000256" key="1">
    <source>
        <dbReference type="ARBA" id="ARBA00007788"/>
    </source>
</evidence>
<dbReference type="GO" id="GO:0006352">
    <property type="term" value="P:DNA-templated transcription initiation"/>
    <property type="evidence" value="ECO:0007669"/>
    <property type="project" value="InterPro"/>
</dbReference>
<dbReference type="GO" id="GO:0016987">
    <property type="term" value="F:sigma factor activity"/>
    <property type="evidence" value="ECO:0007669"/>
    <property type="project" value="UniProtKB-KW"/>
</dbReference>
<dbReference type="InterPro" id="IPR013324">
    <property type="entry name" value="RNA_pol_sigma_r3/r4-like"/>
</dbReference>
<dbReference type="InterPro" id="IPR050239">
    <property type="entry name" value="Sigma-70_RNA_pol_init_factors"/>
</dbReference>
<comment type="similarity">
    <text evidence="1">Belongs to the sigma-70 factor family.</text>
</comment>
<dbReference type="Proteomes" id="UP001165082">
    <property type="component" value="Unassembled WGS sequence"/>
</dbReference>
<name>A0A9W6ZDS2_9STRA</name>
<evidence type="ECO:0000256" key="6">
    <source>
        <dbReference type="SAM" id="MobiDB-lite"/>
    </source>
</evidence>
<dbReference type="Pfam" id="PF04542">
    <property type="entry name" value="Sigma70_r2"/>
    <property type="match status" value="1"/>
</dbReference>
<dbReference type="Pfam" id="PF00140">
    <property type="entry name" value="Sigma70_r1_2"/>
    <property type="match status" value="1"/>
</dbReference>
<protein>
    <recommendedName>
        <fullName evidence="7">RNA polymerase sigma-70 domain-containing protein</fullName>
    </recommendedName>
</protein>
<dbReference type="InterPro" id="IPR000943">
    <property type="entry name" value="RNA_pol_sigma70"/>
</dbReference>
<evidence type="ECO:0000256" key="5">
    <source>
        <dbReference type="ARBA" id="ARBA00023163"/>
    </source>
</evidence>
<dbReference type="InterPro" id="IPR036388">
    <property type="entry name" value="WH-like_DNA-bd_sf"/>
</dbReference>
<evidence type="ECO:0000259" key="7">
    <source>
        <dbReference type="PROSITE" id="PS00716"/>
    </source>
</evidence>
<dbReference type="SUPFAM" id="SSF88659">
    <property type="entry name" value="Sigma3 and sigma4 domains of RNA polymerase sigma factors"/>
    <property type="match status" value="2"/>
</dbReference>
<dbReference type="Pfam" id="PF04545">
    <property type="entry name" value="Sigma70_r4"/>
    <property type="match status" value="1"/>
</dbReference>
<dbReference type="AlphaFoldDB" id="A0A9W6ZDS2"/>
<comment type="caution">
    <text evidence="8">The sequence shown here is derived from an EMBL/GenBank/DDBJ whole genome shotgun (WGS) entry which is preliminary data.</text>
</comment>
<dbReference type="SUPFAM" id="SSF88946">
    <property type="entry name" value="Sigma2 domain of RNA polymerase sigma factors"/>
    <property type="match status" value="1"/>
</dbReference>
<keyword evidence="5" id="KW-0804">Transcription</keyword>
<gene>
    <name evidence="8" type="ORF">TrRE_jg11064</name>
</gene>
<feature type="domain" description="RNA polymerase sigma-70" evidence="7">
    <location>
        <begin position="438"/>
        <end position="464"/>
    </location>
</feature>
<evidence type="ECO:0000313" key="9">
    <source>
        <dbReference type="Proteomes" id="UP001165082"/>
    </source>
</evidence>
<evidence type="ECO:0000256" key="2">
    <source>
        <dbReference type="ARBA" id="ARBA00023015"/>
    </source>
</evidence>
<keyword evidence="9" id="KW-1185">Reference proteome</keyword>
<proteinExistence type="inferred from homology"/>
<dbReference type="GO" id="GO:0003677">
    <property type="term" value="F:DNA binding"/>
    <property type="evidence" value="ECO:0007669"/>
    <property type="project" value="UniProtKB-KW"/>
</dbReference>
<feature type="region of interest" description="Disordered" evidence="6">
    <location>
        <begin position="183"/>
        <end position="204"/>
    </location>
</feature>
<dbReference type="CDD" id="cd06171">
    <property type="entry name" value="Sigma70_r4"/>
    <property type="match status" value="1"/>
</dbReference>
<dbReference type="Pfam" id="PF04539">
    <property type="entry name" value="Sigma70_r3"/>
    <property type="match status" value="1"/>
</dbReference>
<keyword evidence="2" id="KW-0805">Transcription regulation</keyword>
<dbReference type="InterPro" id="IPR009042">
    <property type="entry name" value="RNA_pol_sigma70_r1_2"/>
</dbReference>
<dbReference type="InterPro" id="IPR014284">
    <property type="entry name" value="RNA_pol_sigma-70_dom"/>
</dbReference>
<dbReference type="InterPro" id="IPR007624">
    <property type="entry name" value="RNA_pol_sigma70_r3"/>
</dbReference>
<dbReference type="PANTHER" id="PTHR30603">
    <property type="entry name" value="RNA POLYMERASE SIGMA FACTOR RPO"/>
    <property type="match status" value="1"/>
</dbReference>
<accession>A0A9W6ZDS2</accession>
<dbReference type="OrthoDB" id="206108at2759"/>
<evidence type="ECO:0000256" key="3">
    <source>
        <dbReference type="ARBA" id="ARBA00023082"/>
    </source>
</evidence>
<dbReference type="PANTHER" id="PTHR30603:SF47">
    <property type="entry name" value="RNA POLYMERASE SIGMA FACTOR SIGD, CHLOROPLASTIC"/>
    <property type="match status" value="1"/>
</dbReference>
<dbReference type="PRINTS" id="PR00046">
    <property type="entry name" value="SIGMA70FCT"/>
</dbReference>
<organism evidence="8 9">
    <name type="scientific">Triparma retinervis</name>
    <dbReference type="NCBI Taxonomy" id="2557542"/>
    <lineage>
        <taxon>Eukaryota</taxon>
        <taxon>Sar</taxon>
        <taxon>Stramenopiles</taxon>
        <taxon>Ochrophyta</taxon>
        <taxon>Bolidophyceae</taxon>
        <taxon>Parmales</taxon>
        <taxon>Triparmaceae</taxon>
        <taxon>Triparma</taxon>
    </lineage>
</organism>
<dbReference type="PROSITE" id="PS00716">
    <property type="entry name" value="SIGMA70_2"/>
    <property type="match status" value="1"/>
</dbReference>
<dbReference type="Gene3D" id="1.20.120.1810">
    <property type="match status" value="1"/>
</dbReference>
<keyword evidence="4" id="KW-0238">DNA-binding</keyword>
<evidence type="ECO:0000256" key="4">
    <source>
        <dbReference type="ARBA" id="ARBA00023125"/>
    </source>
</evidence>